<feature type="transmembrane region" description="Helical" evidence="1">
    <location>
        <begin position="84"/>
        <end position="106"/>
    </location>
</feature>
<evidence type="ECO:0000313" key="2">
    <source>
        <dbReference type="EMBL" id="CAG6590011.1"/>
    </source>
</evidence>
<sequence length="119" mass="13989">MVFSLKFALLKINNKNTNKNSMFWGKKRKKVKLKGKTQILKQKQTTFFLLKLQTCCTAVTRTTVQQVCSIDFKRKRTGKGFPKIYKGLDGLLFFVLFFFSLLYNYIKVNFTGNILFVFF</sequence>
<dbReference type="EMBL" id="HBUE01087090">
    <property type="protein sequence ID" value="CAG6479875.1"/>
    <property type="molecule type" value="Transcribed_RNA"/>
</dbReference>
<name>A0A8D8KMX5_CULPI</name>
<accession>A0A8D8KMX5</accession>
<dbReference type="EMBL" id="HBUE01217783">
    <property type="protein sequence ID" value="CAG6538000.1"/>
    <property type="molecule type" value="Transcribed_RNA"/>
</dbReference>
<evidence type="ECO:0000256" key="1">
    <source>
        <dbReference type="SAM" id="Phobius"/>
    </source>
</evidence>
<dbReference type="AlphaFoldDB" id="A0A8D8KMX5"/>
<dbReference type="EMBL" id="HBUE01324338">
    <property type="protein sequence ID" value="CAG6590011.1"/>
    <property type="molecule type" value="Transcribed_RNA"/>
</dbReference>
<reference evidence="2" key="1">
    <citation type="submission" date="2021-05" db="EMBL/GenBank/DDBJ databases">
        <authorList>
            <person name="Alioto T."/>
            <person name="Alioto T."/>
            <person name="Gomez Garrido J."/>
        </authorList>
    </citation>
    <scope>NUCLEOTIDE SEQUENCE</scope>
</reference>
<keyword evidence="1" id="KW-1133">Transmembrane helix</keyword>
<keyword evidence="1" id="KW-0812">Transmembrane</keyword>
<keyword evidence="1" id="KW-0472">Membrane</keyword>
<proteinExistence type="predicted"/>
<organism evidence="2">
    <name type="scientific">Culex pipiens</name>
    <name type="common">House mosquito</name>
    <dbReference type="NCBI Taxonomy" id="7175"/>
    <lineage>
        <taxon>Eukaryota</taxon>
        <taxon>Metazoa</taxon>
        <taxon>Ecdysozoa</taxon>
        <taxon>Arthropoda</taxon>
        <taxon>Hexapoda</taxon>
        <taxon>Insecta</taxon>
        <taxon>Pterygota</taxon>
        <taxon>Neoptera</taxon>
        <taxon>Endopterygota</taxon>
        <taxon>Diptera</taxon>
        <taxon>Nematocera</taxon>
        <taxon>Culicoidea</taxon>
        <taxon>Culicidae</taxon>
        <taxon>Culicinae</taxon>
        <taxon>Culicini</taxon>
        <taxon>Culex</taxon>
        <taxon>Culex</taxon>
    </lineage>
</organism>
<protein>
    <submittedName>
        <fullName evidence="2">(northern house mosquito) hypothetical protein</fullName>
    </submittedName>
</protein>